<name>A0ABV6CXR6_9SPHN</name>
<keyword evidence="1" id="KW-0812">Transmembrane</keyword>
<reference evidence="2 3" key="1">
    <citation type="submission" date="2024-09" db="EMBL/GenBank/DDBJ databases">
        <authorList>
            <person name="Sun Q."/>
            <person name="Mori K."/>
        </authorList>
    </citation>
    <scope>NUCLEOTIDE SEQUENCE [LARGE SCALE GENOMIC DNA]</scope>
    <source>
        <strain evidence="2 3">CCM 7706</strain>
    </source>
</reference>
<evidence type="ECO:0000256" key="1">
    <source>
        <dbReference type="SAM" id="Phobius"/>
    </source>
</evidence>
<feature type="transmembrane region" description="Helical" evidence="1">
    <location>
        <begin position="41"/>
        <end position="62"/>
    </location>
</feature>
<gene>
    <name evidence="2" type="ORF">ACFFJC_12740</name>
</gene>
<protein>
    <recommendedName>
        <fullName evidence="4">DUF2178 domain-containing protein</fullName>
    </recommendedName>
</protein>
<dbReference type="Proteomes" id="UP001589798">
    <property type="component" value="Unassembled WGS sequence"/>
</dbReference>
<feature type="transmembrane region" description="Helical" evidence="1">
    <location>
        <begin position="83"/>
        <end position="100"/>
    </location>
</feature>
<sequence>MAAKSRNPAYRRYTRRMMPLSLLYVAAIALASWLVPDNAPASALTIALALLPGLAVLGWIWAMGRLLVELDDEYLRVLEVRKFLVATGVTLAVCSVWGILELFSPFVPRMPVFLVFPLWALGLWVGQAYNRLTLGSGAGCP</sequence>
<evidence type="ECO:0000313" key="2">
    <source>
        <dbReference type="EMBL" id="MFC0205133.1"/>
    </source>
</evidence>
<keyword evidence="3" id="KW-1185">Reference proteome</keyword>
<feature type="transmembrane region" description="Helical" evidence="1">
    <location>
        <begin position="106"/>
        <end position="126"/>
    </location>
</feature>
<evidence type="ECO:0000313" key="3">
    <source>
        <dbReference type="Proteomes" id="UP001589798"/>
    </source>
</evidence>
<comment type="caution">
    <text evidence="2">The sequence shown here is derived from an EMBL/GenBank/DDBJ whole genome shotgun (WGS) entry which is preliminary data.</text>
</comment>
<dbReference type="EMBL" id="JBHLWK010000015">
    <property type="protein sequence ID" value="MFC0205133.1"/>
    <property type="molecule type" value="Genomic_DNA"/>
</dbReference>
<organism evidence="2 3">
    <name type="scientific">Novosphingobium soli</name>
    <dbReference type="NCBI Taxonomy" id="574956"/>
    <lineage>
        <taxon>Bacteria</taxon>
        <taxon>Pseudomonadati</taxon>
        <taxon>Pseudomonadota</taxon>
        <taxon>Alphaproteobacteria</taxon>
        <taxon>Sphingomonadales</taxon>
        <taxon>Sphingomonadaceae</taxon>
        <taxon>Novosphingobium</taxon>
    </lineage>
</organism>
<proteinExistence type="predicted"/>
<dbReference type="RefSeq" id="WP_379487866.1">
    <property type="nucleotide sequence ID" value="NZ_JBHLWK010000015.1"/>
</dbReference>
<keyword evidence="1" id="KW-0472">Membrane</keyword>
<keyword evidence="1" id="KW-1133">Transmembrane helix</keyword>
<accession>A0ABV6CXR6</accession>
<evidence type="ECO:0008006" key="4">
    <source>
        <dbReference type="Google" id="ProtNLM"/>
    </source>
</evidence>